<dbReference type="PANTHER" id="PTHR33908:SF11">
    <property type="entry name" value="MEMBRANE PROTEIN"/>
    <property type="match status" value="1"/>
</dbReference>
<evidence type="ECO:0000256" key="8">
    <source>
        <dbReference type="SAM" id="Phobius"/>
    </source>
</evidence>
<dbReference type="GO" id="GO:0016763">
    <property type="term" value="F:pentosyltransferase activity"/>
    <property type="evidence" value="ECO:0007669"/>
    <property type="project" value="TreeGrafter"/>
</dbReference>
<dbReference type="GO" id="GO:0005886">
    <property type="term" value="C:plasma membrane"/>
    <property type="evidence" value="ECO:0007669"/>
    <property type="project" value="UniProtKB-SubCell"/>
</dbReference>
<proteinExistence type="predicted"/>
<feature type="domain" description="ArnT-like N-terminal" evidence="9">
    <location>
        <begin position="138"/>
        <end position="238"/>
    </location>
</feature>
<evidence type="ECO:0000256" key="5">
    <source>
        <dbReference type="ARBA" id="ARBA00022692"/>
    </source>
</evidence>
<dbReference type="GO" id="GO:0009103">
    <property type="term" value="P:lipopolysaccharide biosynthetic process"/>
    <property type="evidence" value="ECO:0007669"/>
    <property type="project" value="UniProtKB-ARBA"/>
</dbReference>
<feature type="transmembrane region" description="Helical" evidence="8">
    <location>
        <begin position="363"/>
        <end position="383"/>
    </location>
</feature>
<dbReference type="InterPro" id="IPR050297">
    <property type="entry name" value="LipidA_mod_glycosyltrf_83"/>
</dbReference>
<organism evidence="10 11">
    <name type="scientific">Actinoplanes campanulatus</name>
    <dbReference type="NCBI Taxonomy" id="113559"/>
    <lineage>
        <taxon>Bacteria</taxon>
        <taxon>Bacillati</taxon>
        <taxon>Actinomycetota</taxon>
        <taxon>Actinomycetes</taxon>
        <taxon>Micromonosporales</taxon>
        <taxon>Micromonosporaceae</taxon>
        <taxon>Actinoplanes</taxon>
    </lineage>
</organism>
<evidence type="ECO:0000256" key="1">
    <source>
        <dbReference type="ARBA" id="ARBA00004651"/>
    </source>
</evidence>
<dbReference type="RefSeq" id="WP_183216053.1">
    <property type="nucleotide sequence ID" value="NZ_BMPW01000001.1"/>
</dbReference>
<gene>
    <name evidence="10" type="ORF">FHR83_000489</name>
</gene>
<comment type="caution">
    <text evidence="10">The sequence shown here is derived from an EMBL/GenBank/DDBJ whole genome shotgun (WGS) entry which is preliminary data.</text>
</comment>
<evidence type="ECO:0000259" key="9">
    <source>
        <dbReference type="Pfam" id="PF02366"/>
    </source>
</evidence>
<dbReference type="GO" id="GO:0006493">
    <property type="term" value="P:protein O-linked glycosylation"/>
    <property type="evidence" value="ECO:0007669"/>
    <property type="project" value="InterPro"/>
</dbReference>
<keyword evidence="11" id="KW-1185">Reference proteome</keyword>
<dbReference type="Proteomes" id="UP000590749">
    <property type="component" value="Unassembled WGS sequence"/>
</dbReference>
<evidence type="ECO:0000256" key="2">
    <source>
        <dbReference type="ARBA" id="ARBA00022475"/>
    </source>
</evidence>
<feature type="transmembrane region" description="Helical" evidence="8">
    <location>
        <begin position="395"/>
        <end position="414"/>
    </location>
</feature>
<feature type="transmembrane region" description="Helical" evidence="8">
    <location>
        <begin position="314"/>
        <end position="334"/>
    </location>
</feature>
<keyword evidence="4 10" id="KW-0808">Transferase</keyword>
<reference evidence="10 11" key="1">
    <citation type="submission" date="2020-08" db="EMBL/GenBank/DDBJ databases">
        <title>Genomic Encyclopedia of Type Strains, Phase III (KMG-III): the genomes of soil and plant-associated and newly described type strains.</title>
        <authorList>
            <person name="Whitman W."/>
        </authorList>
    </citation>
    <scope>NUCLEOTIDE SEQUENCE [LARGE SCALE GENOMIC DNA]</scope>
    <source>
        <strain evidence="10 11">CECT 3287</strain>
    </source>
</reference>
<keyword evidence="6 8" id="KW-1133">Transmembrane helix</keyword>
<keyword evidence="3" id="KW-0328">Glycosyltransferase</keyword>
<dbReference type="Pfam" id="PF02366">
    <property type="entry name" value="PMT"/>
    <property type="match status" value="1"/>
</dbReference>
<comment type="subcellular location">
    <subcellularLocation>
        <location evidence="1">Cell membrane</location>
        <topology evidence="1">Multi-pass membrane protein</topology>
    </subcellularLocation>
</comment>
<evidence type="ECO:0000313" key="10">
    <source>
        <dbReference type="EMBL" id="MBB3092855.1"/>
    </source>
</evidence>
<keyword evidence="7 8" id="KW-0472">Membrane</keyword>
<feature type="transmembrane region" description="Helical" evidence="8">
    <location>
        <begin position="52"/>
        <end position="72"/>
    </location>
</feature>
<dbReference type="InterPro" id="IPR003342">
    <property type="entry name" value="ArnT-like_N"/>
</dbReference>
<keyword evidence="5 8" id="KW-0812">Transmembrane</keyword>
<feature type="transmembrane region" description="Helical" evidence="8">
    <location>
        <begin position="248"/>
        <end position="270"/>
    </location>
</feature>
<dbReference type="AlphaFoldDB" id="A0A7W5ABB7"/>
<evidence type="ECO:0000256" key="7">
    <source>
        <dbReference type="ARBA" id="ARBA00023136"/>
    </source>
</evidence>
<accession>A0A7W5ABB7</accession>
<keyword evidence="2" id="KW-1003">Cell membrane</keyword>
<evidence type="ECO:0000256" key="3">
    <source>
        <dbReference type="ARBA" id="ARBA00022676"/>
    </source>
</evidence>
<dbReference type="PANTHER" id="PTHR33908">
    <property type="entry name" value="MANNOSYLTRANSFERASE YKCB-RELATED"/>
    <property type="match status" value="1"/>
</dbReference>
<feature type="transmembrane region" description="Helical" evidence="8">
    <location>
        <begin position="157"/>
        <end position="175"/>
    </location>
</feature>
<sequence length="540" mass="58078">MTTTSEATAGTAVIPKARAGGLEPTLPRRRLPKHDHQPARVRQRELTGGEGLLAAGLTALVLAVLTINITGFPMASDDEGTYLAQAWAVATGKGLAHYTYWYDHPPLAWIQLAALSWIPDVFGVTGPAVTAGRVAMIPVVAACVLLVYLICRRLGMAVWSSSAALLFFGLSPLTVTMYREIYLDSFAVAWMLGALALVLSPRRNLWHYTAAGAATAIAVLSKETMLVTLPAVCVALWQNAARSSTRPWAVGGYTSGLVLVGVFYPLYALLRGELFPGPGHVSLIGAWQFQLANRSGTGSIFTDGSGSHELVESWLFYDPVILVAGLAATVPALFVRRLRPAAVAAVILALVAMRPGGYLPAMYVVQILPFLAIAAAGMLDVAAHRLPARRRWWRPALATVTILLAAVLIGPRWWTGNQRALTAADNAGYTAAAEYLRTSIPDRAGSTVVVDDVLWLDCVEAGFPEQQVIWFYKLDLDPAVAARLPNGWRDVDYLVSTPALRQDPSALPGVRSLLTNSTVEASFGPPDGRIEIRRIDKENP</sequence>
<name>A0A7W5ABB7_9ACTN</name>
<dbReference type="EMBL" id="JACHXF010000001">
    <property type="protein sequence ID" value="MBB3092855.1"/>
    <property type="molecule type" value="Genomic_DNA"/>
</dbReference>
<evidence type="ECO:0000313" key="11">
    <source>
        <dbReference type="Proteomes" id="UP000590749"/>
    </source>
</evidence>
<evidence type="ECO:0000256" key="4">
    <source>
        <dbReference type="ARBA" id="ARBA00022679"/>
    </source>
</evidence>
<feature type="transmembrane region" description="Helical" evidence="8">
    <location>
        <begin position="131"/>
        <end position="150"/>
    </location>
</feature>
<evidence type="ECO:0000256" key="6">
    <source>
        <dbReference type="ARBA" id="ARBA00022989"/>
    </source>
</evidence>
<dbReference type="GO" id="GO:0000030">
    <property type="term" value="F:mannosyltransferase activity"/>
    <property type="evidence" value="ECO:0007669"/>
    <property type="project" value="InterPro"/>
</dbReference>
<feature type="transmembrane region" description="Helical" evidence="8">
    <location>
        <begin position="181"/>
        <end position="199"/>
    </location>
</feature>
<protein>
    <submittedName>
        <fullName evidence="10">4-amino-4-deoxy-L-arabinose transferase-like glycosyltransferase</fullName>
    </submittedName>
</protein>